<dbReference type="InterPro" id="IPR029050">
    <property type="entry name" value="Immunoprotect_excell_Ig-like"/>
</dbReference>
<keyword evidence="2" id="KW-0812">Transmembrane</keyword>
<keyword evidence="2" id="KW-0472">Membrane</keyword>
<organism evidence="4 5">
    <name type="scientific">Staphylococcus equorum</name>
    <dbReference type="NCBI Taxonomy" id="246432"/>
    <lineage>
        <taxon>Bacteria</taxon>
        <taxon>Bacillati</taxon>
        <taxon>Bacillota</taxon>
        <taxon>Bacilli</taxon>
        <taxon>Bacillales</taxon>
        <taxon>Staphylococcaceae</taxon>
        <taxon>Staphylococcus</taxon>
    </lineage>
</organism>
<dbReference type="RefSeq" id="WP_069854555.1">
    <property type="nucleotide sequence ID" value="NZ_LNPX01000038.1"/>
</dbReference>
<dbReference type="Gene3D" id="2.60.40.1240">
    <property type="match status" value="1"/>
</dbReference>
<dbReference type="Pfam" id="PF11611">
    <property type="entry name" value="DUF4352"/>
    <property type="match status" value="1"/>
</dbReference>
<feature type="transmembrane region" description="Helical" evidence="2">
    <location>
        <begin position="6"/>
        <end position="25"/>
    </location>
</feature>
<feature type="transmembrane region" description="Helical" evidence="2">
    <location>
        <begin position="32"/>
        <end position="55"/>
    </location>
</feature>
<feature type="domain" description="DUF4352" evidence="3">
    <location>
        <begin position="73"/>
        <end position="183"/>
    </location>
</feature>
<proteinExistence type="predicted"/>
<evidence type="ECO:0000313" key="5">
    <source>
        <dbReference type="Proteomes" id="UP000095464"/>
    </source>
</evidence>
<keyword evidence="1" id="KW-0732">Signal</keyword>
<evidence type="ECO:0000256" key="2">
    <source>
        <dbReference type="SAM" id="Phobius"/>
    </source>
</evidence>
<evidence type="ECO:0000256" key="1">
    <source>
        <dbReference type="ARBA" id="ARBA00022729"/>
    </source>
</evidence>
<gene>
    <name evidence="4" type="ORF">ASS94_09060</name>
</gene>
<sequence length="205" mass="22878">MLWFLWFLISVAFIVMLIITIVKAARKSKVKVSLITTIVLFVVGFICFIGAIVSIPSDLGSNTENTSDTSKTFKIGDTVKADGVDVTLDKAEFVTPSEEDDAGDPDNGKALKVYLKFKNHNEEQVLVQDGDFSMKVDGENYEPWYGNGDTSDGFSHQLNKDNTGSGYITYDVPDSDKYTLEMDFMPNMDTINAKWNINKTEIQQN</sequence>
<protein>
    <recommendedName>
        <fullName evidence="3">DUF4352 domain-containing protein</fullName>
    </recommendedName>
</protein>
<dbReference type="EMBL" id="LNPX01000038">
    <property type="protein sequence ID" value="OEK55062.1"/>
    <property type="molecule type" value="Genomic_DNA"/>
</dbReference>
<keyword evidence="2" id="KW-1133">Transmembrane helix</keyword>
<name>A0AAP7IBX9_9STAP</name>
<dbReference type="InterPro" id="IPR029051">
    <property type="entry name" value="DUF4352"/>
</dbReference>
<dbReference type="AlphaFoldDB" id="A0AAP7IBX9"/>
<evidence type="ECO:0000259" key="3">
    <source>
        <dbReference type="Pfam" id="PF11611"/>
    </source>
</evidence>
<dbReference type="Proteomes" id="UP000095464">
    <property type="component" value="Unassembled WGS sequence"/>
</dbReference>
<reference evidence="5" key="1">
    <citation type="submission" date="2015-11" db="EMBL/GenBank/DDBJ databases">
        <title>Genomic diversity of Staphylococcus saprophyticus strains from urinary tract infections, animal surfaces, and fermented foods.</title>
        <authorList>
            <person name="Wolfe B.E."/>
        </authorList>
    </citation>
    <scope>NUCLEOTIDE SEQUENCE [LARGE SCALE GENOMIC DNA]</scope>
    <source>
        <strain evidence="5">738_7</strain>
    </source>
</reference>
<evidence type="ECO:0000313" key="4">
    <source>
        <dbReference type="EMBL" id="OEK55062.1"/>
    </source>
</evidence>
<accession>A0AAP7IBX9</accession>
<comment type="caution">
    <text evidence="4">The sequence shown here is derived from an EMBL/GenBank/DDBJ whole genome shotgun (WGS) entry which is preliminary data.</text>
</comment>